<proteinExistence type="predicted"/>
<keyword evidence="4 6" id="KW-1133">Transmembrane helix</keyword>
<accession>A0ABV9MLB5</accession>
<dbReference type="Proteomes" id="UP001595884">
    <property type="component" value="Unassembled WGS sequence"/>
</dbReference>
<feature type="transmembrane region" description="Helical" evidence="6">
    <location>
        <begin position="6"/>
        <end position="26"/>
    </location>
</feature>
<keyword evidence="8" id="KW-1185">Reference proteome</keyword>
<sequence>MIPAPIFLGFSTGLSLIIAIGAQNAFLLRQGIRREHVLLTVIICAVSDIVLILAGVMGIGALVEHAPWILTFARIGGFIFLFCYAIFALKRAVSPSTLSISNSAAPTAGWTVALTALSLTWLNPHVYVDTVILLGSVAITQHDGKWYFALGAIAASICWFTALGYASRFLSRVFASATSWRILDAIICVFMATFAVLLIRPLFL</sequence>
<gene>
    <name evidence="7" type="ORF">ACFO7V_07540</name>
</gene>
<evidence type="ECO:0000256" key="3">
    <source>
        <dbReference type="ARBA" id="ARBA00022692"/>
    </source>
</evidence>
<organism evidence="7 8">
    <name type="scientific">Glutamicibacter bergerei</name>
    <dbReference type="NCBI Taxonomy" id="256702"/>
    <lineage>
        <taxon>Bacteria</taxon>
        <taxon>Bacillati</taxon>
        <taxon>Actinomycetota</taxon>
        <taxon>Actinomycetes</taxon>
        <taxon>Micrococcales</taxon>
        <taxon>Micrococcaceae</taxon>
        <taxon>Glutamicibacter</taxon>
    </lineage>
</organism>
<evidence type="ECO:0000256" key="5">
    <source>
        <dbReference type="ARBA" id="ARBA00023136"/>
    </source>
</evidence>
<dbReference type="PANTHER" id="PTHR30086">
    <property type="entry name" value="ARGININE EXPORTER PROTEIN ARGO"/>
    <property type="match status" value="1"/>
</dbReference>
<comment type="caution">
    <text evidence="7">The sequence shown here is derived from an EMBL/GenBank/DDBJ whole genome shotgun (WGS) entry which is preliminary data.</text>
</comment>
<feature type="transmembrane region" description="Helical" evidence="6">
    <location>
        <begin position="146"/>
        <end position="170"/>
    </location>
</feature>
<dbReference type="Pfam" id="PF01810">
    <property type="entry name" value="LysE"/>
    <property type="match status" value="1"/>
</dbReference>
<feature type="transmembrane region" description="Helical" evidence="6">
    <location>
        <begin position="68"/>
        <end position="87"/>
    </location>
</feature>
<evidence type="ECO:0000256" key="6">
    <source>
        <dbReference type="SAM" id="Phobius"/>
    </source>
</evidence>
<feature type="transmembrane region" description="Helical" evidence="6">
    <location>
        <begin position="108"/>
        <end position="126"/>
    </location>
</feature>
<evidence type="ECO:0000313" key="8">
    <source>
        <dbReference type="Proteomes" id="UP001595884"/>
    </source>
</evidence>
<evidence type="ECO:0000256" key="2">
    <source>
        <dbReference type="ARBA" id="ARBA00022475"/>
    </source>
</evidence>
<reference evidence="8" key="1">
    <citation type="journal article" date="2019" name="Int. J. Syst. Evol. Microbiol.">
        <title>The Global Catalogue of Microorganisms (GCM) 10K type strain sequencing project: providing services to taxonomists for standard genome sequencing and annotation.</title>
        <authorList>
            <consortium name="The Broad Institute Genomics Platform"/>
            <consortium name="The Broad Institute Genome Sequencing Center for Infectious Disease"/>
            <person name="Wu L."/>
            <person name="Ma J."/>
        </authorList>
    </citation>
    <scope>NUCLEOTIDE SEQUENCE [LARGE SCALE GENOMIC DNA]</scope>
    <source>
        <strain evidence="8">CGMCC 1.12849</strain>
    </source>
</reference>
<feature type="transmembrane region" description="Helical" evidence="6">
    <location>
        <begin position="38"/>
        <end position="62"/>
    </location>
</feature>
<dbReference type="EMBL" id="JBHSHE010000030">
    <property type="protein sequence ID" value="MFC4715991.1"/>
    <property type="molecule type" value="Genomic_DNA"/>
</dbReference>
<protein>
    <submittedName>
        <fullName evidence="7">LysE/ArgO family amino acid transporter</fullName>
    </submittedName>
</protein>
<name>A0ABV9MLB5_9MICC</name>
<feature type="transmembrane region" description="Helical" evidence="6">
    <location>
        <begin position="182"/>
        <end position="203"/>
    </location>
</feature>
<keyword evidence="2" id="KW-1003">Cell membrane</keyword>
<dbReference type="InterPro" id="IPR001123">
    <property type="entry name" value="LeuE-type"/>
</dbReference>
<keyword evidence="3 6" id="KW-0812">Transmembrane</keyword>
<evidence type="ECO:0000313" key="7">
    <source>
        <dbReference type="EMBL" id="MFC4715991.1"/>
    </source>
</evidence>
<evidence type="ECO:0000256" key="1">
    <source>
        <dbReference type="ARBA" id="ARBA00004651"/>
    </source>
</evidence>
<comment type="subcellular location">
    <subcellularLocation>
        <location evidence="1">Cell membrane</location>
        <topology evidence="1">Multi-pass membrane protein</topology>
    </subcellularLocation>
</comment>
<dbReference type="PANTHER" id="PTHR30086:SF20">
    <property type="entry name" value="ARGININE EXPORTER PROTEIN ARGO-RELATED"/>
    <property type="match status" value="1"/>
</dbReference>
<evidence type="ECO:0000256" key="4">
    <source>
        <dbReference type="ARBA" id="ARBA00022989"/>
    </source>
</evidence>
<keyword evidence="5 6" id="KW-0472">Membrane</keyword>